<keyword evidence="1" id="KW-0472">Membrane</keyword>
<keyword evidence="3" id="KW-1185">Reference proteome</keyword>
<organism evidence="2 3">
    <name type="scientific">Psychrobacter glaciei</name>
    <dbReference type="NCBI Taxonomy" id="619771"/>
    <lineage>
        <taxon>Bacteria</taxon>
        <taxon>Pseudomonadati</taxon>
        <taxon>Pseudomonadota</taxon>
        <taxon>Gammaproteobacteria</taxon>
        <taxon>Moraxellales</taxon>
        <taxon>Moraxellaceae</taxon>
        <taxon>Psychrobacter</taxon>
    </lineage>
</organism>
<accession>A0ABQ3GP17</accession>
<evidence type="ECO:0000313" key="3">
    <source>
        <dbReference type="Proteomes" id="UP000610203"/>
    </source>
</evidence>
<comment type="caution">
    <text evidence="2">The sequence shown here is derived from an EMBL/GenBank/DDBJ whole genome shotgun (WGS) entry which is preliminary data.</text>
</comment>
<proteinExistence type="predicted"/>
<dbReference type="EMBL" id="BMZR01000002">
    <property type="protein sequence ID" value="GHD29888.1"/>
    <property type="molecule type" value="Genomic_DNA"/>
</dbReference>
<keyword evidence="1" id="KW-0812">Transmembrane</keyword>
<feature type="transmembrane region" description="Helical" evidence="1">
    <location>
        <begin position="29"/>
        <end position="51"/>
    </location>
</feature>
<evidence type="ECO:0000313" key="2">
    <source>
        <dbReference type="EMBL" id="GHD29888.1"/>
    </source>
</evidence>
<sequence>MIHATGKSAERTRSEASGLLGKEDFGADIVRPFCIMVIILLFRLCVWPVFIQDKGIQNKKLAANQ</sequence>
<keyword evidence="1" id="KW-1133">Transmembrane helix</keyword>
<dbReference type="Proteomes" id="UP000610203">
    <property type="component" value="Unassembled WGS sequence"/>
</dbReference>
<reference evidence="3" key="1">
    <citation type="journal article" date="2019" name="Int. J. Syst. Evol. Microbiol.">
        <title>The Global Catalogue of Microorganisms (GCM) 10K type strain sequencing project: providing services to taxonomists for standard genome sequencing and annotation.</title>
        <authorList>
            <consortium name="The Broad Institute Genomics Platform"/>
            <consortium name="The Broad Institute Genome Sequencing Center for Infectious Disease"/>
            <person name="Wu L."/>
            <person name="Ma J."/>
        </authorList>
    </citation>
    <scope>NUCLEOTIDE SEQUENCE [LARGE SCALE GENOMIC DNA]</scope>
    <source>
        <strain evidence="3">KCTC 42280</strain>
    </source>
</reference>
<gene>
    <name evidence="2" type="ORF">GCM10016272_10080</name>
</gene>
<evidence type="ECO:0000256" key="1">
    <source>
        <dbReference type="SAM" id="Phobius"/>
    </source>
</evidence>
<name>A0ABQ3GP17_9GAMM</name>
<protein>
    <submittedName>
        <fullName evidence="2">Uncharacterized protein</fullName>
    </submittedName>
</protein>